<feature type="domain" description="Protein kinase" evidence="7">
    <location>
        <begin position="20"/>
        <end position="319"/>
    </location>
</feature>
<keyword evidence="6" id="KW-1133">Transmembrane helix</keyword>
<dbReference type="InterPro" id="IPR000719">
    <property type="entry name" value="Prot_kinase_dom"/>
</dbReference>
<dbReference type="PROSITE" id="PS50011">
    <property type="entry name" value="PROTEIN_KINASE_DOM"/>
    <property type="match status" value="1"/>
</dbReference>
<dbReference type="InterPro" id="IPR011009">
    <property type="entry name" value="Kinase-like_dom_sf"/>
</dbReference>
<evidence type="ECO:0000256" key="1">
    <source>
        <dbReference type="ARBA" id="ARBA00012513"/>
    </source>
</evidence>
<feature type="transmembrane region" description="Helical" evidence="6">
    <location>
        <begin position="318"/>
        <end position="341"/>
    </location>
</feature>
<evidence type="ECO:0000313" key="8">
    <source>
        <dbReference type="EMBL" id="NEB84238.1"/>
    </source>
</evidence>
<evidence type="ECO:0000256" key="3">
    <source>
        <dbReference type="ARBA" id="ARBA00022741"/>
    </source>
</evidence>
<keyword evidence="4 8" id="KW-0418">Kinase</keyword>
<dbReference type="Pfam" id="PF00069">
    <property type="entry name" value="Pkinase"/>
    <property type="match status" value="1"/>
</dbReference>
<dbReference type="SUPFAM" id="SSF56112">
    <property type="entry name" value="Protein kinase-like (PK-like)"/>
    <property type="match status" value="1"/>
</dbReference>
<keyword evidence="6" id="KW-0812">Transmembrane</keyword>
<organism evidence="8">
    <name type="scientific">Streptomyces anulatus</name>
    <name type="common">Streptomyces chrysomallus</name>
    <dbReference type="NCBI Taxonomy" id="1892"/>
    <lineage>
        <taxon>Bacteria</taxon>
        <taxon>Bacillati</taxon>
        <taxon>Actinomycetota</taxon>
        <taxon>Actinomycetes</taxon>
        <taxon>Kitasatosporales</taxon>
        <taxon>Streptomycetaceae</taxon>
        <taxon>Streptomyces</taxon>
    </lineage>
</organism>
<accession>A0A6G3SP99</accession>
<reference evidence="8" key="1">
    <citation type="submission" date="2020-01" db="EMBL/GenBank/DDBJ databases">
        <title>Insect and environment-associated Actinomycetes.</title>
        <authorList>
            <person name="Currrie C."/>
            <person name="Chevrette M."/>
            <person name="Carlson C."/>
            <person name="Stubbendieck R."/>
            <person name="Wendt-Pienkowski E."/>
        </authorList>
    </citation>
    <scope>NUCLEOTIDE SEQUENCE</scope>
    <source>
        <strain evidence="8">SID505</strain>
    </source>
</reference>
<protein>
    <recommendedName>
        <fullName evidence="1">non-specific serine/threonine protein kinase</fullName>
        <ecNumber evidence="1">2.7.11.1</ecNumber>
    </recommendedName>
</protein>
<dbReference type="Pfam" id="PF03995">
    <property type="entry name" value="Inhibitor_I36"/>
    <property type="match status" value="1"/>
</dbReference>
<dbReference type="RefSeq" id="WP_164257082.1">
    <property type="nucleotide sequence ID" value="NZ_JAAGMK010000229.1"/>
</dbReference>
<evidence type="ECO:0000256" key="6">
    <source>
        <dbReference type="SAM" id="Phobius"/>
    </source>
</evidence>
<dbReference type="GO" id="GO:0005524">
    <property type="term" value="F:ATP binding"/>
    <property type="evidence" value="ECO:0007669"/>
    <property type="project" value="UniProtKB-KW"/>
</dbReference>
<keyword evidence="5" id="KW-0067">ATP-binding</keyword>
<dbReference type="CDD" id="cd14014">
    <property type="entry name" value="STKc_PknB_like"/>
    <property type="match status" value="1"/>
</dbReference>
<gene>
    <name evidence="8" type="ORF">G3I43_08620</name>
</gene>
<dbReference type="SMART" id="SM00220">
    <property type="entry name" value="S_TKc"/>
    <property type="match status" value="1"/>
</dbReference>
<dbReference type="Gene3D" id="1.10.510.10">
    <property type="entry name" value="Transferase(Phosphotransferase) domain 1"/>
    <property type="match status" value="1"/>
</dbReference>
<comment type="caution">
    <text evidence="8">The sequence shown here is derived from an EMBL/GenBank/DDBJ whole genome shotgun (WGS) entry which is preliminary data.</text>
</comment>
<proteinExistence type="predicted"/>
<dbReference type="PANTHER" id="PTHR43671">
    <property type="entry name" value="SERINE/THREONINE-PROTEIN KINASE NEK"/>
    <property type="match status" value="1"/>
</dbReference>
<dbReference type="EMBL" id="JAAGMK010000229">
    <property type="protein sequence ID" value="NEB84238.1"/>
    <property type="molecule type" value="Genomic_DNA"/>
</dbReference>
<keyword evidence="3" id="KW-0547">Nucleotide-binding</keyword>
<evidence type="ECO:0000256" key="2">
    <source>
        <dbReference type="ARBA" id="ARBA00022679"/>
    </source>
</evidence>
<keyword evidence="2" id="KW-0808">Transferase</keyword>
<evidence type="ECO:0000259" key="7">
    <source>
        <dbReference type="PROSITE" id="PS50011"/>
    </source>
</evidence>
<evidence type="ECO:0000256" key="4">
    <source>
        <dbReference type="ARBA" id="ARBA00022777"/>
    </source>
</evidence>
<evidence type="ECO:0000256" key="5">
    <source>
        <dbReference type="ARBA" id="ARBA00022840"/>
    </source>
</evidence>
<dbReference type="PANTHER" id="PTHR43671:SF13">
    <property type="entry name" value="SERINE_THREONINE-PROTEIN KINASE NEK2"/>
    <property type="match status" value="1"/>
</dbReference>
<dbReference type="Gene3D" id="3.30.200.20">
    <property type="entry name" value="Phosphorylase Kinase, domain 1"/>
    <property type="match status" value="1"/>
</dbReference>
<sequence>MTGRHPHPVLVPHGYRIGNWEVREPLASGAFATVYAARAAAGADPALPRRAALKFLPTGTRTPRQLRHLRELSEREVEVLARLRTPRLIRMFETLTVDDPDHPELDGATVIVLERAEGSLDSVLAHDPRPASGPAMLTQVCEGLYQLHRAGWVHGDLKPANVLLMGDGSVRLADFNMAAELHGTHAYAPAFATPDYTAPELLWPELDERGARVRPSADIWAFGVFAHLVLSGTFPLPGGSTEARADAATRYARGTEELRLSPELPEPWRRIVLACLAPTHARRITAEPLLRLVERAADVPRSARLPRLRAPFRHRHPVVAALLAAALVLPATLVGGGYAYVHYDDGTPVYAALPAASRAPTRSGGAASFGYHRCPPDSVCFFSEHNGNGEMCDWRGDDTDWLAGDRPCAWAGGGPVRSIFNNLADGRTRRDVAYYRGADFEPAGFDRTREAQRTGCTKHQAMGNLAGTYAPRSHRLVDSCAAGESSTVGRILSVLD</sequence>
<keyword evidence="6" id="KW-0472">Membrane</keyword>
<dbReference type="EC" id="2.7.11.1" evidence="1"/>
<name>A0A6G3SP99_STRAQ</name>
<dbReference type="GO" id="GO:0004674">
    <property type="term" value="F:protein serine/threonine kinase activity"/>
    <property type="evidence" value="ECO:0007669"/>
    <property type="project" value="UniProtKB-EC"/>
</dbReference>
<dbReference type="InterPro" id="IPR050660">
    <property type="entry name" value="NEK_Ser/Thr_kinase"/>
</dbReference>
<dbReference type="AlphaFoldDB" id="A0A6G3SP99"/>